<evidence type="ECO:0000256" key="1">
    <source>
        <dbReference type="SAM" id="SignalP"/>
    </source>
</evidence>
<dbReference type="Pfam" id="PF00754">
    <property type="entry name" value="F5_F8_type_C"/>
    <property type="match status" value="1"/>
</dbReference>
<dbReference type="RefSeq" id="WP_229156914.1">
    <property type="nucleotide sequence ID" value="NZ_JAJEWP010000001.1"/>
</dbReference>
<organism evidence="3 4">
    <name type="scientific">Fluctibacter halophilus</name>
    <dbReference type="NCBI Taxonomy" id="226011"/>
    <lineage>
        <taxon>Bacteria</taxon>
        <taxon>Pseudomonadati</taxon>
        <taxon>Pseudomonadota</taxon>
        <taxon>Gammaproteobacteria</taxon>
        <taxon>Alteromonadales</taxon>
        <taxon>Alteromonadaceae</taxon>
        <taxon>Fluctibacter</taxon>
    </lineage>
</organism>
<dbReference type="Gene3D" id="2.60.120.260">
    <property type="entry name" value="Galactose-binding domain-like"/>
    <property type="match status" value="1"/>
</dbReference>
<name>A0ABS8G6Z3_9ALTE</name>
<accession>A0ABS8G6Z3</accession>
<dbReference type="InterPro" id="IPR008979">
    <property type="entry name" value="Galactose-bd-like_sf"/>
</dbReference>
<sequence>MKHSILAGAISAALALPAQATTVDGYPNELTVDQDGQAFLRLFIPDGEGVPCAAESYHFAFATQEQGQTWMDMLAMARQLGQNMRFAYDETDCTLLSVTLPAVFDDGGTTDIGGMTETGILGNVALIGTNNLVEASYSASAHYALDTPAGAFDGYSFLDKINEDAGEKISRGIWMAKTRDSDRIPVNPWVQVDFGKAVRLSGLRVVVNDKSIELGRSPRNVSLYVSNNGTDFAVFESTTLDKLEGVQWDFSRGITARYFRLMVKSNYGDPNFAEIDELEYFQ</sequence>
<feature type="signal peptide" evidence="1">
    <location>
        <begin position="1"/>
        <end position="20"/>
    </location>
</feature>
<feature type="chain" id="PRO_5045367373" evidence="1">
    <location>
        <begin position="21"/>
        <end position="282"/>
    </location>
</feature>
<dbReference type="InterPro" id="IPR000421">
    <property type="entry name" value="FA58C"/>
</dbReference>
<dbReference type="PROSITE" id="PS50022">
    <property type="entry name" value="FA58C_3"/>
    <property type="match status" value="1"/>
</dbReference>
<dbReference type="EMBL" id="JAJEWP010000001">
    <property type="protein sequence ID" value="MCC2615001.1"/>
    <property type="molecule type" value="Genomic_DNA"/>
</dbReference>
<evidence type="ECO:0000259" key="2">
    <source>
        <dbReference type="PROSITE" id="PS50022"/>
    </source>
</evidence>
<evidence type="ECO:0000313" key="3">
    <source>
        <dbReference type="EMBL" id="MCC2615001.1"/>
    </source>
</evidence>
<feature type="domain" description="F5/8 type C" evidence="2">
    <location>
        <begin position="174"/>
        <end position="280"/>
    </location>
</feature>
<dbReference type="SUPFAM" id="SSF49785">
    <property type="entry name" value="Galactose-binding domain-like"/>
    <property type="match status" value="1"/>
</dbReference>
<keyword evidence="1" id="KW-0732">Signal</keyword>
<evidence type="ECO:0000313" key="4">
    <source>
        <dbReference type="Proteomes" id="UP001520878"/>
    </source>
</evidence>
<comment type="caution">
    <text evidence="3">The sequence shown here is derived from an EMBL/GenBank/DDBJ whole genome shotgun (WGS) entry which is preliminary data.</text>
</comment>
<dbReference type="Proteomes" id="UP001520878">
    <property type="component" value="Unassembled WGS sequence"/>
</dbReference>
<proteinExistence type="predicted"/>
<keyword evidence="4" id="KW-1185">Reference proteome</keyword>
<gene>
    <name evidence="3" type="ORF">LJ739_01940</name>
</gene>
<protein>
    <submittedName>
        <fullName evidence="3">Discoidin domain-containing protein</fullName>
    </submittedName>
</protein>
<reference evidence="3 4" key="1">
    <citation type="submission" date="2021-10" db="EMBL/GenBank/DDBJ databases">
        <title>Draft genome of Aestuariibacter halophilus JC2043.</title>
        <authorList>
            <person name="Emsley S.A."/>
            <person name="Pfannmuller K.M."/>
            <person name="Ushijima B."/>
            <person name="Saw J.H."/>
            <person name="Videau P."/>
        </authorList>
    </citation>
    <scope>NUCLEOTIDE SEQUENCE [LARGE SCALE GENOMIC DNA]</scope>
    <source>
        <strain evidence="3 4">JC2043</strain>
    </source>
</reference>